<dbReference type="EMBL" id="CM042882">
    <property type="protein sequence ID" value="KAI4382571.1"/>
    <property type="molecule type" value="Genomic_DNA"/>
</dbReference>
<comment type="caution">
    <text evidence="1">The sequence shown here is derived from an EMBL/GenBank/DDBJ whole genome shotgun (WGS) entry which is preliminary data.</text>
</comment>
<accession>A0ACB9RWG8</accession>
<evidence type="ECO:0000313" key="2">
    <source>
        <dbReference type="Proteomes" id="UP001057402"/>
    </source>
</evidence>
<sequence length="248" mass="27533">MSNYSSSSNVRSDRNPLSCGSFSDNTTKRLRLFGFELVKPASNNNDNGEAERDESVNSSNTALSVPSPREKVGVRPEDRRPSSSDEKKKLKCPYCFKEFANSQALGGHQNAHKKERLRRKRLQLQARKAILHQYLVQPIHDNSGFGINFRGRPFTSPGWLSDASRYAEQFGLYGDEPHISFSPSQPENTISFRQDHCRAEHEGTGGQRAATVSVVAKPSAFPGSKFMSCKSLDLQLGLNLKSNIPNSA</sequence>
<evidence type="ECO:0000313" key="1">
    <source>
        <dbReference type="EMBL" id="KAI4382571.1"/>
    </source>
</evidence>
<organism evidence="1 2">
    <name type="scientific">Melastoma candidum</name>
    <dbReference type="NCBI Taxonomy" id="119954"/>
    <lineage>
        <taxon>Eukaryota</taxon>
        <taxon>Viridiplantae</taxon>
        <taxon>Streptophyta</taxon>
        <taxon>Embryophyta</taxon>
        <taxon>Tracheophyta</taxon>
        <taxon>Spermatophyta</taxon>
        <taxon>Magnoliopsida</taxon>
        <taxon>eudicotyledons</taxon>
        <taxon>Gunneridae</taxon>
        <taxon>Pentapetalae</taxon>
        <taxon>rosids</taxon>
        <taxon>malvids</taxon>
        <taxon>Myrtales</taxon>
        <taxon>Melastomataceae</taxon>
        <taxon>Melastomatoideae</taxon>
        <taxon>Melastomateae</taxon>
        <taxon>Melastoma</taxon>
    </lineage>
</organism>
<keyword evidence="2" id="KW-1185">Reference proteome</keyword>
<protein>
    <submittedName>
        <fullName evidence="1">Uncharacterized protein</fullName>
    </submittedName>
</protein>
<dbReference type="Proteomes" id="UP001057402">
    <property type="component" value="Chromosome 3"/>
</dbReference>
<name>A0ACB9RWG8_9MYRT</name>
<proteinExistence type="predicted"/>
<gene>
    <name evidence="1" type="ORF">MLD38_008521</name>
</gene>
<reference evidence="2" key="1">
    <citation type="journal article" date="2023" name="Front. Plant Sci.">
        <title>Chromosomal-level genome assembly of Melastoma candidum provides insights into trichome evolution.</title>
        <authorList>
            <person name="Zhong Y."/>
            <person name="Wu W."/>
            <person name="Sun C."/>
            <person name="Zou P."/>
            <person name="Liu Y."/>
            <person name="Dai S."/>
            <person name="Zhou R."/>
        </authorList>
    </citation>
    <scope>NUCLEOTIDE SEQUENCE [LARGE SCALE GENOMIC DNA]</scope>
</reference>